<keyword evidence="1" id="KW-0812">Transmembrane</keyword>
<gene>
    <name evidence="2" type="ORF">J2S55_009131</name>
</gene>
<keyword evidence="1" id="KW-0472">Membrane</keyword>
<name>A0ABT9RKU5_9ACTN</name>
<proteinExistence type="predicted"/>
<evidence type="ECO:0000256" key="1">
    <source>
        <dbReference type="SAM" id="Phobius"/>
    </source>
</evidence>
<reference evidence="2 3" key="1">
    <citation type="submission" date="2023-07" db="EMBL/GenBank/DDBJ databases">
        <title>Sequencing the genomes of 1000 actinobacteria strains.</title>
        <authorList>
            <person name="Klenk H.-P."/>
        </authorList>
    </citation>
    <scope>NUCLEOTIDE SEQUENCE [LARGE SCALE GENOMIC DNA]</scope>
    <source>
        <strain evidence="2 3">DSM 44109</strain>
    </source>
</reference>
<dbReference type="RefSeq" id="WP_306874293.1">
    <property type="nucleotide sequence ID" value="NZ_JAUSRB010000002.1"/>
</dbReference>
<dbReference type="Proteomes" id="UP001230426">
    <property type="component" value="Unassembled WGS sequence"/>
</dbReference>
<evidence type="ECO:0000313" key="2">
    <source>
        <dbReference type="EMBL" id="MDP9869865.1"/>
    </source>
</evidence>
<accession>A0ABT9RKU5</accession>
<evidence type="ECO:0008006" key="4">
    <source>
        <dbReference type="Google" id="ProtNLM"/>
    </source>
</evidence>
<keyword evidence="3" id="KW-1185">Reference proteome</keyword>
<sequence>MFLVVALQFLLALTYLIVPLIGHRYGLAAQSAADAEIHRQGHSPAVLTKHGLDFTASTASVTVSVAIAAGLATLGVLNLFDQPMLTWILQPILLIAGGSVTTSQVFVVRYAGAALRKSGTTDIDAKSLIEAAKVAFPGWFHPLVLARFLLTTAGSLVILLLLAVS</sequence>
<evidence type="ECO:0000313" key="3">
    <source>
        <dbReference type="Proteomes" id="UP001230426"/>
    </source>
</evidence>
<protein>
    <recommendedName>
        <fullName evidence="4">DUF1772 domain-containing protein</fullName>
    </recommendedName>
</protein>
<comment type="caution">
    <text evidence="2">The sequence shown here is derived from an EMBL/GenBank/DDBJ whole genome shotgun (WGS) entry which is preliminary data.</text>
</comment>
<dbReference type="EMBL" id="JAUSRB010000002">
    <property type="protein sequence ID" value="MDP9869865.1"/>
    <property type="molecule type" value="Genomic_DNA"/>
</dbReference>
<feature type="transmembrane region" description="Helical" evidence="1">
    <location>
        <begin position="59"/>
        <end position="80"/>
    </location>
</feature>
<feature type="transmembrane region" description="Helical" evidence="1">
    <location>
        <begin position="92"/>
        <end position="112"/>
    </location>
</feature>
<organism evidence="2 3">
    <name type="scientific">Streptosporangium brasiliense</name>
    <dbReference type="NCBI Taxonomy" id="47480"/>
    <lineage>
        <taxon>Bacteria</taxon>
        <taxon>Bacillati</taxon>
        <taxon>Actinomycetota</taxon>
        <taxon>Actinomycetes</taxon>
        <taxon>Streptosporangiales</taxon>
        <taxon>Streptosporangiaceae</taxon>
        <taxon>Streptosporangium</taxon>
    </lineage>
</organism>
<feature type="transmembrane region" description="Helical" evidence="1">
    <location>
        <begin position="144"/>
        <end position="164"/>
    </location>
</feature>
<keyword evidence="1" id="KW-1133">Transmembrane helix</keyword>